<dbReference type="GeneID" id="52278253"/>
<dbReference type="AlphaFoldDB" id="A1RU05"/>
<dbReference type="EMBL" id="CP000504">
    <property type="protein sequence ID" value="ABL88437.1"/>
    <property type="molecule type" value="Genomic_DNA"/>
</dbReference>
<protein>
    <submittedName>
        <fullName evidence="1">Uncharacterized protein</fullName>
    </submittedName>
</protein>
<evidence type="ECO:0000313" key="2">
    <source>
        <dbReference type="Proteomes" id="UP000002595"/>
    </source>
</evidence>
<dbReference type="HOGENOM" id="CLU_2165361_0_0_2"/>
<dbReference type="RefSeq" id="WP_011763012.1">
    <property type="nucleotide sequence ID" value="NC_008701.1"/>
</dbReference>
<evidence type="ECO:0000313" key="1">
    <source>
        <dbReference type="EMBL" id="ABL88437.1"/>
    </source>
</evidence>
<proteinExistence type="predicted"/>
<dbReference type="KEGG" id="pis:Pisl_1273"/>
<dbReference type="Proteomes" id="UP000002595">
    <property type="component" value="Chromosome"/>
</dbReference>
<sequence>MEREKFWRFVRENDLVLLKPLRLLQVDALDVAYNYSPVAAALLRPVRHVDFHVARCVHDYDPVTDDYSNIFCGERDLRCVDRDGYFCFDPEYFDVAYRAVKAGDFYLVTL</sequence>
<accession>A1RU05</accession>
<keyword evidence="2" id="KW-1185">Reference proteome</keyword>
<reference evidence="1" key="1">
    <citation type="submission" date="2006-12" db="EMBL/GenBank/DDBJ databases">
        <title>Complete sequence of Pyrobaculum islandicum DSM 4184.</title>
        <authorList>
            <person name="Copeland A."/>
            <person name="Lucas S."/>
            <person name="Lapidus A."/>
            <person name="Barry K."/>
            <person name="Detter J.C."/>
            <person name="Glavina del Rio T."/>
            <person name="Dalin E."/>
            <person name="Tice H."/>
            <person name="Pitluck S."/>
            <person name="Meincke L."/>
            <person name="Brettin T."/>
            <person name="Bruce D."/>
            <person name="Han C."/>
            <person name="Tapia R."/>
            <person name="Gilna P."/>
            <person name="Schmutz J."/>
            <person name="Larimer F."/>
            <person name="Land M."/>
            <person name="Hauser L."/>
            <person name="Kyrpides N."/>
            <person name="Mikhailova N."/>
            <person name="Cozen A.E."/>
            <person name="Fitz-Gibbon S.T."/>
            <person name="House C.H."/>
            <person name="Saltikov C."/>
            <person name="Lowe T."/>
            <person name="Richardson P."/>
        </authorList>
    </citation>
    <scope>NUCLEOTIDE SEQUENCE [LARGE SCALE GENOMIC DNA]</scope>
    <source>
        <strain evidence="1">DSM 4184</strain>
    </source>
</reference>
<name>A1RU05_PYRIL</name>
<gene>
    <name evidence="1" type="ordered locus">Pisl_1273</name>
</gene>
<organism evidence="1 2">
    <name type="scientific">Pyrobaculum islandicum (strain DSM 4184 / JCM 9189 / GEO3)</name>
    <dbReference type="NCBI Taxonomy" id="384616"/>
    <lineage>
        <taxon>Archaea</taxon>
        <taxon>Thermoproteota</taxon>
        <taxon>Thermoprotei</taxon>
        <taxon>Thermoproteales</taxon>
        <taxon>Thermoproteaceae</taxon>
        <taxon>Pyrobaculum</taxon>
    </lineage>
</organism>